<name>A0A5M3N464_CONPW</name>
<feature type="transmembrane region" description="Helical" evidence="5">
    <location>
        <begin position="126"/>
        <end position="149"/>
    </location>
</feature>
<gene>
    <name evidence="7" type="ORF">CONPUDRAFT_98878</name>
</gene>
<dbReference type="Proteomes" id="UP000053558">
    <property type="component" value="Unassembled WGS sequence"/>
</dbReference>
<protein>
    <submittedName>
        <fullName evidence="7">MFS general substrate transporter</fullName>
    </submittedName>
</protein>
<dbReference type="PANTHER" id="PTHR23502:SF64">
    <property type="entry name" value="TRANSPORTER, PUTATIVE (AFU_ORTHOLOGUE AFUA_3G11760)-RELATED"/>
    <property type="match status" value="1"/>
</dbReference>
<evidence type="ECO:0000256" key="4">
    <source>
        <dbReference type="ARBA" id="ARBA00023136"/>
    </source>
</evidence>
<dbReference type="RefSeq" id="XP_007765109.1">
    <property type="nucleotide sequence ID" value="XM_007766919.1"/>
</dbReference>
<feature type="transmembrane region" description="Helical" evidence="5">
    <location>
        <begin position="92"/>
        <end position="114"/>
    </location>
</feature>
<feature type="transmembrane region" description="Helical" evidence="5">
    <location>
        <begin position="323"/>
        <end position="350"/>
    </location>
</feature>
<keyword evidence="4 5" id="KW-0472">Membrane</keyword>
<feature type="transmembrane region" description="Helical" evidence="5">
    <location>
        <begin position="155"/>
        <end position="176"/>
    </location>
</feature>
<dbReference type="EMBL" id="JH711574">
    <property type="protein sequence ID" value="EIW85701.1"/>
    <property type="molecule type" value="Genomic_DNA"/>
</dbReference>
<proteinExistence type="predicted"/>
<dbReference type="InterPro" id="IPR036259">
    <property type="entry name" value="MFS_trans_sf"/>
</dbReference>
<evidence type="ECO:0000259" key="6">
    <source>
        <dbReference type="PROSITE" id="PS50850"/>
    </source>
</evidence>
<evidence type="ECO:0000256" key="2">
    <source>
        <dbReference type="ARBA" id="ARBA00022692"/>
    </source>
</evidence>
<dbReference type="SUPFAM" id="SSF103473">
    <property type="entry name" value="MFS general substrate transporter"/>
    <property type="match status" value="1"/>
</dbReference>
<feature type="transmembrane region" description="Helical" evidence="5">
    <location>
        <begin position="250"/>
        <end position="274"/>
    </location>
</feature>
<dbReference type="Gene3D" id="1.20.1250.20">
    <property type="entry name" value="MFS general substrate transporter like domains"/>
    <property type="match status" value="1"/>
</dbReference>
<feature type="transmembrane region" description="Helical" evidence="5">
    <location>
        <begin position="215"/>
        <end position="238"/>
    </location>
</feature>
<dbReference type="KEGG" id="cput:CONPUDRAFT_98878"/>
<comment type="subcellular location">
    <subcellularLocation>
        <location evidence="1">Membrane</location>
        <topology evidence="1">Multi-pass membrane protein</topology>
    </subcellularLocation>
</comment>
<evidence type="ECO:0000256" key="1">
    <source>
        <dbReference type="ARBA" id="ARBA00004141"/>
    </source>
</evidence>
<dbReference type="GO" id="GO:0022857">
    <property type="term" value="F:transmembrane transporter activity"/>
    <property type="evidence" value="ECO:0007669"/>
    <property type="project" value="InterPro"/>
</dbReference>
<dbReference type="GeneID" id="19211906"/>
<evidence type="ECO:0000313" key="8">
    <source>
        <dbReference type="Proteomes" id="UP000053558"/>
    </source>
</evidence>
<dbReference type="PANTHER" id="PTHR23502">
    <property type="entry name" value="MAJOR FACILITATOR SUPERFAMILY"/>
    <property type="match status" value="1"/>
</dbReference>
<sequence>MILAIVSIGGLLPLFVSGTFIPSIPEIARDMDSTGPVVSLAVSLSILATAFGSLMWSGYSTYYGRRVIYFASLPILVVGSVGVAAARNLPQLLFWRFIQAFGCAGGFPLGSGVIGDIYKLEERGTAMGIFFGASLFGPAIAPLAGGIAAEYSSWRVMQLILGLWGCLEWLLIWALLPETSHPGQRGIDKVPEDERVGIKIINPIAGLGLMRSPNLFFVSIAGSVALLTDFVLLVPLAYTVGVRYNITNSALVGACFIPNGVGNLTGAPLAGRLSDIVVRKWRKRRGGKWVPEDRLRAVWIGGVFLVPLSVAAAGLVTEYVDGTLGLVLILICLFTNGMGVDFVLSPSAAYGVDLIHSRSAEIIAANSALRSLVIAVATAGILPSIEHFGVAATNIGAAVLAWLGYGLIHITIQYGEQFRAWVDVGYSTVRDN</sequence>
<dbReference type="InterPro" id="IPR020846">
    <property type="entry name" value="MFS_dom"/>
</dbReference>
<dbReference type="InterPro" id="IPR011701">
    <property type="entry name" value="MFS"/>
</dbReference>
<keyword evidence="2 5" id="KW-0812">Transmembrane</keyword>
<feature type="transmembrane region" description="Helical" evidence="5">
    <location>
        <begin position="34"/>
        <end position="55"/>
    </location>
</feature>
<organism evidence="7 8">
    <name type="scientific">Coniophora puteana (strain RWD-64-598)</name>
    <name type="common">Brown rot fungus</name>
    <dbReference type="NCBI Taxonomy" id="741705"/>
    <lineage>
        <taxon>Eukaryota</taxon>
        <taxon>Fungi</taxon>
        <taxon>Dikarya</taxon>
        <taxon>Basidiomycota</taxon>
        <taxon>Agaricomycotina</taxon>
        <taxon>Agaricomycetes</taxon>
        <taxon>Agaricomycetidae</taxon>
        <taxon>Boletales</taxon>
        <taxon>Coniophorineae</taxon>
        <taxon>Coniophoraceae</taxon>
        <taxon>Coniophora</taxon>
    </lineage>
</organism>
<feature type="transmembrane region" description="Helical" evidence="5">
    <location>
        <begin position="362"/>
        <end position="382"/>
    </location>
</feature>
<dbReference type="PROSITE" id="PS50850">
    <property type="entry name" value="MFS"/>
    <property type="match status" value="1"/>
</dbReference>
<dbReference type="Pfam" id="PF07690">
    <property type="entry name" value="MFS_1"/>
    <property type="match status" value="1"/>
</dbReference>
<keyword evidence="8" id="KW-1185">Reference proteome</keyword>
<dbReference type="AlphaFoldDB" id="A0A5M3N464"/>
<feature type="domain" description="Major facilitator superfamily (MFS) profile" evidence="6">
    <location>
        <begin position="2"/>
        <end position="416"/>
    </location>
</feature>
<evidence type="ECO:0000256" key="5">
    <source>
        <dbReference type="SAM" id="Phobius"/>
    </source>
</evidence>
<dbReference type="OMA" id="ARYHIEN"/>
<accession>A0A5M3N464</accession>
<keyword evidence="3 5" id="KW-1133">Transmembrane helix</keyword>
<dbReference type="OrthoDB" id="3066029at2759"/>
<dbReference type="GO" id="GO:0005886">
    <property type="term" value="C:plasma membrane"/>
    <property type="evidence" value="ECO:0007669"/>
    <property type="project" value="TreeGrafter"/>
</dbReference>
<comment type="caution">
    <text evidence="7">The sequence shown here is derived from an EMBL/GenBank/DDBJ whole genome shotgun (WGS) entry which is preliminary data.</text>
</comment>
<evidence type="ECO:0000256" key="3">
    <source>
        <dbReference type="ARBA" id="ARBA00022989"/>
    </source>
</evidence>
<feature type="transmembrane region" description="Helical" evidence="5">
    <location>
        <begin position="67"/>
        <end position="86"/>
    </location>
</feature>
<feature type="transmembrane region" description="Helical" evidence="5">
    <location>
        <begin position="295"/>
        <end position="317"/>
    </location>
</feature>
<reference evidence="8" key="1">
    <citation type="journal article" date="2012" name="Science">
        <title>The Paleozoic origin of enzymatic lignin decomposition reconstructed from 31 fungal genomes.</title>
        <authorList>
            <person name="Floudas D."/>
            <person name="Binder M."/>
            <person name="Riley R."/>
            <person name="Barry K."/>
            <person name="Blanchette R.A."/>
            <person name="Henrissat B."/>
            <person name="Martinez A.T."/>
            <person name="Otillar R."/>
            <person name="Spatafora J.W."/>
            <person name="Yadav J.S."/>
            <person name="Aerts A."/>
            <person name="Benoit I."/>
            <person name="Boyd A."/>
            <person name="Carlson A."/>
            <person name="Copeland A."/>
            <person name="Coutinho P.M."/>
            <person name="de Vries R.P."/>
            <person name="Ferreira P."/>
            <person name="Findley K."/>
            <person name="Foster B."/>
            <person name="Gaskell J."/>
            <person name="Glotzer D."/>
            <person name="Gorecki P."/>
            <person name="Heitman J."/>
            <person name="Hesse C."/>
            <person name="Hori C."/>
            <person name="Igarashi K."/>
            <person name="Jurgens J.A."/>
            <person name="Kallen N."/>
            <person name="Kersten P."/>
            <person name="Kohler A."/>
            <person name="Kuees U."/>
            <person name="Kumar T.K.A."/>
            <person name="Kuo A."/>
            <person name="LaButti K."/>
            <person name="Larrondo L.F."/>
            <person name="Lindquist E."/>
            <person name="Ling A."/>
            <person name="Lombard V."/>
            <person name="Lucas S."/>
            <person name="Lundell T."/>
            <person name="Martin R."/>
            <person name="McLaughlin D.J."/>
            <person name="Morgenstern I."/>
            <person name="Morin E."/>
            <person name="Murat C."/>
            <person name="Nagy L.G."/>
            <person name="Nolan M."/>
            <person name="Ohm R.A."/>
            <person name="Patyshakuliyeva A."/>
            <person name="Rokas A."/>
            <person name="Ruiz-Duenas F.J."/>
            <person name="Sabat G."/>
            <person name="Salamov A."/>
            <person name="Samejima M."/>
            <person name="Schmutz J."/>
            <person name="Slot J.C."/>
            <person name="St John F."/>
            <person name="Stenlid J."/>
            <person name="Sun H."/>
            <person name="Sun S."/>
            <person name="Syed K."/>
            <person name="Tsang A."/>
            <person name="Wiebenga A."/>
            <person name="Young D."/>
            <person name="Pisabarro A."/>
            <person name="Eastwood D.C."/>
            <person name="Martin F."/>
            <person name="Cullen D."/>
            <person name="Grigoriev I.V."/>
            <person name="Hibbett D.S."/>
        </authorList>
    </citation>
    <scope>NUCLEOTIDE SEQUENCE [LARGE SCALE GENOMIC DNA]</scope>
    <source>
        <strain evidence="8">RWD-64-598 SS2</strain>
    </source>
</reference>
<feature type="transmembrane region" description="Helical" evidence="5">
    <location>
        <begin position="388"/>
        <end position="408"/>
    </location>
</feature>
<evidence type="ECO:0000313" key="7">
    <source>
        <dbReference type="EMBL" id="EIW85701.1"/>
    </source>
</evidence>